<proteinExistence type="predicted"/>
<dbReference type="KEGG" id="psin:CAK95_26970"/>
<dbReference type="Pfam" id="PF03480">
    <property type="entry name" value="DctP"/>
    <property type="match status" value="1"/>
</dbReference>
<dbReference type="PANTHER" id="PTHR33376:SF15">
    <property type="entry name" value="BLL6794 PROTEIN"/>
    <property type="match status" value="1"/>
</dbReference>
<dbReference type="InterPro" id="IPR038404">
    <property type="entry name" value="TRAP_DctP_sf"/>
</dbReference>
<dbReference type="CDD" id="cd13665">
    <property type="entry name" value="PBP2_TRAP_Dctp3_4"/>
    <property type="match status" value="1"/>
</dbReference>
<gene>
    <name evidence="1" type="ORF">CAK95_26970</name>
</gene>
<sequence>MARFATAAIYGSAALVLATFAGWSSAAHSQTTLTMSSWVPPSHLLTKDVLSVWAQNVEKATEGRVKFQMLAKHPSAAPGTFDAVRDGLVDVSYVTASYTPARHIFPLLPELPGGGATAEINSVAFSRIHWKYFQPVNEYKGVKLLGVFTHGPGQMFNTKRPITKVEDLAGMKIRSGGGISEQMARALGASAFVKPAPESYELLSSGVADGTFFPLESIISFKLDSVVKYATLFPGGFYGSAFGFFMNEDKWNKLSKADQDAIMSVSGEALARLAGKAWDATDRAALEVMKKANIQIEEASPELIKGVQERSKDIIEKWKKDATAKGVDGAKVFAEFHEELKRVAASN</sequence>
<keyword evidence="2" id="KW-1185">Reference proteome</keyword>
<name>A0A1W6ZYE6_9HYPH</name>
<dbReference type="PANTHER" id="PTHR33376">
    <property type="match status" value="1"/>
</dbReference>
<organism evidence="1 2">
    <name type="scientific">Pseudorhodoplanes sinuspersici</name>
    <dbReference type="NCBI Taxonomy" id="1235591"/>
    <lineage>
        <taxon>Bacteria</taxon>
        <taxon>Pseudomonadati</taxon>
        <taxon>Pseudomonadota</taxon>
        <taxon>Alphaproteobacteria</taxon>
        <taxon>Hyphomicrobiales</taxon>
        <taxon>Pseudorhodoplanes</taxon>
    </lineage>
</organism>
<dbReference type="InterPro" id="IPR018389">
    <property type="entry name" value="DctP_fam"/>
</dbReference>
<dbReference type="STRING" id="1235591.CAK95_26970"/>
<accession>A0A1W6ZYE6</accession>
<dbReference type="GO" id="GO:0055085">
    <property type="term" value="P:transmembrane transport"/>
    <property type="evidence" value="ECO:0007669"/>
    <property type="project" value="InterPro"/>
</dbReference>
<dbReference type="EMBL" id="CP021112">
    <property type="protein sequence ID" value="ARQ02340.1"/>
    <property type="molecule type" value="Genomic_DNA"/>
</dbReference>
<evidence type="ECO:0000313" key="2">
    <source>
        <dbReference type="Proteomes" id="UP000194137"/>
    </source>
</evidence>
<dbReference type="Gene3D" id="3.40.190.170">
    <property type="entry name" value="Bacterial extracellular solute-binding protein, family 7"/>
    <property type="match status" value="1"/>
</dbReference>
<dbReference type="Proteomes" id="UP000194137">
    <property type="component" value="Chromosome"/>
</dbReference>
<dbReference type="NCBIfam" id="NF037995">
    <property type="entry name" value="TRAP_S1"/>
    <property type="match status" value="1"/>
</dbReference>
<dbReference type="AlphaFoldDB" id="A0A1W6ZYE6"/>
<reference evidence="1 2" key="1">
    <citation type="submission" date="2017-05" db="EMBL/GenBank/DDBJ databases">
        <title>Full genome sequence of Pseudorhodoplanes sinuspersici.</title>
        <authorList>
            <person name="Dastgheib S.M.M."/>
            <person name="Shavandi M."/>
            <person name="Tirandaz H."/>
        </authorList>
    </citation>
    <scope>NUCLEOTIDE SEQUENCE [LARGE SCALE GENOMIC DNA]</scope>
    <source>
        <strain evidence="1 2">RIPI110</strain>
    </source>
</reference>
<evidence type="ECO:0000313" key="1">
    <source>
        <dbReference type="EMBL" id="ARQ02340.1"/>
    </source>
</evidence>
<protein>
    <submittedName>
        <fullName evidence="1">Uncharacterized protein</fullName>
    </submittedName>
</protein>